<keyword evidence="2" id="KW-1185">Reference proteome</keyword>
<dbReference type="InterPro" id="IPR036844">
    <property type="entry name" value="Hint_dom_sf"/>
</dbReference>
<dbReference type="InterPro" id="IPR006141">
    <property type="entry name" value="Intein_N"/>
</dbReference>
<dbReference type="GO" id="GO:0016539">
    <property type="term" value="P:intein-mediated protein splicing"/>
    <property type="evidence" value="ECO:0007669"/>
    <property type="project" value="InterPro"/>
</dbReference>
<accession>A0A017SWN6</accession>
<organism evidence="1 2">
    <name type="scientific">Chondromyces apiculatus DSM 436</name>
    <dbReference type="NCBI Taxonomy" id="1192034"/>
    <lineage>
        <taxon>Bacteria</taxon>
        <taxon>Pseudomonadati</taxon>
        <taxon>Myxococcota</taxon>
        <taxon>Polyangia</taxon>
        <taxon>Polyangiales</taxon>
        <taxon>Polyangiaceae</taxon>
        <taxon>Chondromyces</taxon>
    </lineage>
</organism>
<reference evidence="1 2" key="1">
    <citation type="submission" date="2013-05" db="EMBL/GenBank/DDBJ databases">
        <title>Genome assembly of Chondromyces apiculatus DSM 436.</title>
        <authorList>
            <person name="Sharma G."/>
            <person name="Khatri I."/>
            <person name="Kaur C."/>
            <person name="Mayilraj S."/>
            <person name="Subramanian S."/>
        </authorList>
    </citation>
    <scope>NUCLEOTIDE SEQUENCE [LARGE SCALE GENOMIC DNA]</scope>
    <source>
        <strain evidence="1 2">DSM 436</strain>
    </source>
</reference>
<dbReference type="eggNOG" id="COG1372">
    <property type="taxonomic scope" value="Bacteria"/>
</dbReference>
<evidence type="ECO:0000313" key="1">
    <source>
        <dbReference type="EMBL" id="EYF01379.1"/>
    </source>
</evidence>
<dbReference type="STRING" id="1192034.CAP_8310"/>
<dbReference type="EMBL" id="ASRX01000082">
    <property type="protein sequence ID" value="EYF01379.1"/>
    <property type="molecule type" value="Genomic_DNA"/>
</dbReference>
<comment type="caution">
    <text evidence="1">The sequence shown here is derived from an EMBL/GenBank/DDBJ whole genome shotgun (WGS) entry which is preliminary data.</text>
</comment>
<dbReference type="AlphaFoldDB" id="A0A017SWN6"/>
<dbReference type="Proteomes" id="UP000019678">
    <property type="component" value="Unassembled WGS sequence"/>
</dbReference>
<proteinExistence type="predicted"/>
<dbReference type="SUPFAM" id="SSF51294">
    <property type="entry name" value="Hedgehog/intein (Hint) domain"/>
    <property type="match status" value="1"/>
</dbReference>
<protein>
    <submittedName>
        <fullName evidence="1">Putative cell surface protein</fullName>
    </submittedName>
</protein>
<sequence>MLWALPAPASAQVEFLQRCSQDSLDAYQAEQRINWARRCALNLHTSGPQDFFATGEPYAGGSGGPTLFDYLDDRYASRSYTGSYERLINTRYRYNLFLSSGGPTTQSRDPLNSWKWTKSLNYKRPRPMYPTFGSTNNIATAVLLKPSTNPADCNLYDAQGSASDTFHVLGFCTASCYTPEQKVLFPEGYQSIVEAADARRPTMMTLTPDALLGDIQVMENDVHSYIAELRDGEHVIFEIRTASGGLLRLTDEHPVVLGGGQLAQARTLQVEQELIREDGSLDSIVSVDKTTHHGKVYNLQPQTTDRVSNLLIAQGYVVGSARFQNDDIGYINRIILAGAIPDEVIPR</sequence>
<gene>
    <name evidence="1" type="ORF">CAP_8310</name>
</gene>
<dbReference type="PROSITE" id="PS50817">
    <property type="entry name" value="INTEIN_N_TER"/>
    <property type="match status" value="1"/>
</dbReference>
<name>A0A017SWN6_9BACT</name>
<dbReference type="Gene3D" id="2.170.16.10">
    <property type="entry name" value="Hedgehog/Intein (Hint) domain"/>
    <property type="match status" value="1"/>
</dbReference>
<evidence type="ECO:0000313" key="2">
    <source>
        <dbReference type="Proteomes" id="UP000019678"/>
    </source>
</evidence>